<evidence type="ECO:0000313" key="1">
    <source>
        <dbReference type="EMBL" id="CAA9309429.1"/>
    </source>
</evidence>
<sequence>MSSRFNPYPVRREPDGSYSFRTENKITYGVVFSEQGDLFSTYTHLSHLFFDFTIDVVDLGGNKFPPKDFRTGDTIGWTAGQFLASTPDAALTYTCDDLDKKAHKRSLQFTRWFDQFNQGLEKHDYMIPIVVEEADEWGNTHRVNKVQYTSLMLSVSNSQRQALLDAFNEGVKDYQSYKS</sequence>
<name>A0A6J4KMU5_9SPHI</name>
<accession>A0A6J4KMU5</accession>
<organism evidence="1">
    <name type="scientific">uncultured Cytophagales bacterium</name>
    <dbReference type="NCBI Taxonomy" id="158755"/>
    <lineage>
        <taxon>Bacteria</taxon>
        <taxon>Pseudomonadati</taxon>
        <taxon>Bacteroidota</taxon>
        <taxon>Sphingobacteriia</taxon>
        <taxon>Sphingobacteriales</taxon>
        <taxon>environmental samples</taxon>
    </lineage>
</organism>
<dbReference type="EMBL" id="CADCTQ010000503">
    <property type="protein sequence ID" value="CAA9309429.1"/>
    <property type="molecule type" value="Genomic_DNA"/>
</dbReference>
<dbReference type="AlphaFoldDB" id="A0A6J4KMU5"/>
<protein>
    <submittedName>
        <fullName evidence="1">Uncharacterized protein</fullName>
    </submittedName>
</protein>
<gene>
    <name evidence="1" type="ORF">AVDCRST_MAG56-6101</name>
</gene>
<reference evidence="1" key="1">
    <citation type="submission" date="2020-02" db="EMBL/GenBank/DDBJ databases">
        <authorList>
            <person name="Meier V. D."/>
        </authorList>
    </citation>
    <scope>NUCLEOTIDE SEQUENCE</scope>
    <source>
        <strain evidence="1">AVDCRST_MAG56</strain>
    </source>
</reference>
<proteinExistence type="predicted"/>